<evidence type="ECO:0000256" key="1">
    <source>
        <dbReference type="SAM" id="Phobius"/>
    </source>
</evidence>
<comment type="caution">
    <text evidence="2">The sequence shown here is derived from an EMBL/GenBank/DDBJ whole genome shotgun (WGS) entry which is preliminary data.</text>
</comment>
<evidence type="ECO:0000313" key="3">
    <source>
        <dbReference type="Proteomes" id="UP000699975"/>
    </source>
</evidence>
<dbReference type="Pfam" id="PF04964">
    <property type="entry name" value="Flp_Fap"/>
    <property type="match status" value="1"/>
</dbReference>
<dbReference type="Proteomes" id="UP000699975">
    <property type="component" value="Unassembled WGS sequence"/>
</dbReference>
<name>A0ABS6SQI4_9SPHN</name>
<evidence type="ECO:0000313" key="2">
    <source>
        <dbReference type="EMBL" id="MBV7267295.1"/>
    </source>
</evidence>
<organism evidence="2 3">
    <name type="scientific">Erythrobacter ani</name>
    <dbReference type="NCBI Taxonomy" id="2827235"/>
    <lineage>
        <taxon>Bacteria</taxon>
        <taxon>Pseudomonadati</taxon>
        <taxon>Pseudomonadota</taxon>
        <taxon>Alphaproteobacteria</taxon>
        <taxon>Sphingomonadales</taxon>
        <taxon>Erythrobacteraceae</taxon>
        <taxon>Erythrobacter/Porphyrobacter group</taxon>
        <taxon>Erythrobacter</taxon>
    </lineage>
</organism>
<keyword evidence="1" id="KW-0812">Transmembrane</keyword>
<feature type="transmembrane region" description="Helical" evidence="1">
    <location>
        <begin position="20"/>
        <end position="41"/>
    </location>
</feature>
<protein>
    <submittedName>
        <fullName evidence="2">Flp family type IVb pilin</fullName>
    </submittedName>
</protein>
<gene>
    <name evidence="2" type="ORF">KCG45_14005</name>
</gene>
<keyword evidence="1" id="KW-1133">Transmembrane helix</keyword>
<reference evidence="2 3" key="1">
    <citation type="submission" date="2021-04" db="EMBL/GenBank/DDBJ databases">
        <authorList>
            <person name="Pira H."/>
            <person name="Risdian C."/>
            <person name="Wink J."/>
        </authorList>
    </citation>
    <scope>NUCLEOTIDE SEQUENCE [LARGE SCALE GENOMIC DNA]</scope>
    <source>
        <strain evidence="2 3">WH131</strain>
    </source>
</reference>
<sequence length="61" mass="6281">MSLTKFLKHIGTDSTGATAIEYGLILGLIAIAMVGALGGIANGTNDNWDEVGTKVNEAMTN</sequence>
<dbReference type="EMBL" id="JAGSPB010000003">
    <property type="protein sequence ID" value="MBV7267295.1"/>
    <property type="molecule type" value="Genomic_DNA"/>
</dbReference>
<dbReference type="RefSeq" id="WP_218317916.1">
    <property type="nucleotide sequence ID" value="NZ_JAGSPB010000003.1"/>
</dbReference>
<accession>A0ABS6SQI4</accession>
<keyword evidence="1" id="KW-0472">Membrane</keyword>
<keyword evidence="3" id="KW-1185">Reference proteome</keyword>
<proteinExistence type="predicted"/>
<dbReference type="InterPro" id="IPR007047">
    <property type="entry name" value="Flp_Fap"/>
</dbReference>